<accession>A0ABQ3UYJ4</accession>
<sequence length="79" mass="8630">MYSIRAQKLEDILMADEQNPTNEQKPEGEAKRITLDPSKFTISEDGKVILTAPEFADALRAAADDDENSGHGVGVAVIW</sequence>
<name>A0ABQ3UYJ4_9CHLR</name>
<keyword evidence="2" id="KW-1185">Reference proteome</keyword>
<evidence type="ECO:0000313" key="2">
    <source>
        <dbReference type="Proteomes" id="UP000654345"/>
    </source>
</evidence>
<organism evidence="1 2">
    <name type="scientific">Ktedonobacter robiniae</name>
    <dbReference type="NCBI Taxonomy" id="2778365"/>
    <lineage>
        <taxon>Bacteria</taxon>
        <taxon>Bacillati</taxon>
        <taxon>Chloroflexota</taxon>
        <taxon>Ktedonobacteria</taxon>
        <taxon>Ktedonobacterales</taxon>
        <taxon>Ktedonobacteraceae</taxon>
        <taxon>Ktedonobacter</taxon>
    </lineage>
</organism>
<dbReference type="EMBL" id="BNJG01000002">
    <property type="protein sequence ID" value="GHO57951.1"/>
    <property type="molecule type" value="Genomic_DNA"/>
</dbReference>
<gene>
    <name evidence="1" type="ORF">KSB_64260</name>
</gene>
<protein>
    <submittedName>
        <fullName evidence="1">Uncharacterized protein</fullName>
    </submittedName>
</protein>
<dbReference type="Proteomes" id="UP000654345">
    <property type="component" value="Unassembled WGS sequence"/>
</dbReference>
<proteinExistence type="predicted"/>
<evidence type="ECO:0000313" key="1">
    <source>
        <dbReference type="EMBL" id="GHO57951.1"/>
    </source>
</evidence>
<reference evidence="1 2" key="1">
    <citation type="journal article" date="2021" name="Int. J. Syst. Evol. Microbiol.">
        <title>Reticulibacter mediterranei gen. nov., sp. nov., within the new family Reticulibacteraceae fam. nov., and Ktedonospora formicarum gen. nov., sp. nov., Ktedonobacter robiniae sp. nov., Dictyobacter formicarum sp. nov. and Dictyobacter arantiisoli sp. nov., belonging to the class Ktedonobacteria.</title>
        <authorList>
            <person name="Yabe S."/>
            <person name="Zheng Y."/>
            <person name="Wang C.M."/>
            <person name="Sakai Y."/>
            <person name="Abe K."/>
            <person name="Yokota A."/>
            <person name="Donadio S."/>
            <person name="Cavaletti L."/>
            <person name="Monciardini P."/>
        </authorList>
    </citation>
    <scope>NUCLEOTIDE SEQUENCE [LARGE SCALE GENOMIC DNA]</scope>
    <source>
        <strain evidence="1 2">SOSP1-30</strain>
    </source>
</reference>
<comment type="caution">
    <text evidence="1">The sequence shown here is derived from an EMBL/GenBank/DDBJ whole genome shotgun (WGS) entry which is preliminary data.</text>
</comment>